<dbReference type="AlphaFoldDB" id="A0A0F4YWT7"/>
<evidence type="ECO:0000256" key="4">
    <source>
        <dbReference type="ARBA" id="ARBA00023136"/>
    </source>
</evidence>
<protein>
    <submittedName>
        <fullName evidence="7">Tafazzin</fullName>
    </submittedName>
</protein>
<dbReference type="GO" id="GO:0007007">
    <property type="term" value="P:inner mitochondrial membrane organization"/>
    <property type="evidence" value="ECO:0007669"/>
    <property type="project" value="TreeGrafter"/>
</dbReference>
<dbReference type="STRING" id="1408163.A0A0F4YWT7"/>
<dbReference type="PANTHER" id="PTHR12497:SF0">
    <property type="entry name" value="TAFAZZIN"/>
    <property type="match status" value="1"/>
</dbReference>
<dbReference type="InterPro" id="IPR000872">
    <property type="entry name" value="Tafazzin"/>
</dbReference>
<dbReference type="EMBL" id="LASV01000132">
    <property type="protein sequence ID" value="KKA22679.1"/>
    <property type="molecule type" value="Genomic_DNA"/>
</dbReference>
<feature type="region of interest" description="Disordered" evidence="6">
    <location>
        <begin position="279"/>
        <end position="330"/>
    </location>
</feature>
<name>A0A0F4YWT7_RASE3</name>
<dbReference type="GO" id="GO:0031966">
    <property type="term" value="C:mitochondrial membrane"/>
    <property type="evidence" value="ECO:0007669"/>
    <property type="project" value="TreeGrafter"/>
</dbReference>
<evidence type="ECO:0000256" key="2">
    <source>
        <dbReference type="ARBA" id="ARBA00022679"/>
    </source>
</evidence>
<feature type="compositionally biased region" description="Low complexity" evidence="6">
    <location>
        <begin position="344"/>
        <end position="357"/>
    </location>
</feature>
<dbReference type="RefSeq" id="XP_013329291.1">
    <property type="nucleotide sequence ID" value="XM_013473837.1"/>
</dbReference>
<keyword evidence="8" id="KW-1185">Reference proteome</keyword>
<dbReference type="OrthoDB" id="193467at2759"/>
<keyword evidence="5" id="KW-0012">Acyltransferase</keyword>
<feature type="region of interest" description="Disordered" evidence="6">
    <location>
        <begin position="373"/>
        <end position="421"/>
    </location>
</feature>
<evidence type="ECO:0000313" key="7">
    <source>
        <dbReference type="EMBL" id="KKA22679.1"/>
    </source>
</evidence>
<evidence type="ECO:0000256" key="1">
    <source>
        <dbReference type="ARBA" id="ARBA00004170"/>
    </source>
</evidence>
<dbReference type="GO" id="GO:0035965">
    <property type="term" value="P:cardiolipin acyl-chain remodeling"/>
    <property type="evidence" value="ECO:0007669"/>
    <property type="project" value="TreeGrafter"/>
</dbReference>
<dbReference type="PANTHER" id="PTHR12497">
    <property type="entry name" value="TAZ PROTEIN TAFAZZIN"/>
    <property type="match status" value="1"/>
</dbReference>
<comment type="caution">
    <text evidence="7">The sequence shown here is derived from an EMBL/GenBank/DDBJ whole genome shotgun (WGS) entry which is preliminary data.</text>
</comment>
<dbReference type="Proteomes" id="UP000053958">
    <property type="component" value="Unassembled WGS sequence"/>
</dbReference>
<gene>
    <name evidence="7" type="ORF">T310_3298</name>
</gene>
<accession>A0A0F4YWT7</accession>
<organism evidence="7 8">
    <name type="scientific">Rasamsonia emersonii (strain ATCC 16479 / CBS 393.64 / IMI 116815)</name>
    <dbReference type="NCBI Taxonomy" id="1408163"/>
    <lineage>
        <taxon>Eukaryota</taxon>
        <taxon>Fungi</taxon>
        <taxon>Dikarya</taxon>
        <taxon>Ascomycota</taxon>
        <taxon>Pezizomycotina</taxon>
        <taxon>Eurotiomycetes</taxon>
        <taxon>Eurotiomycetidae</taxon>
        <taxon>Eurotiales</taxon>
        <taxon>Trichocomaceae</taxon>
        <taxon>Rasamsonia</taxon>
    </lineage>
</organism>
<feature type="region of interest" description="Disordered" evidence="6">
    <location>
        <begin position="556"/>
        <end position="579"/>
    </location>
</feature>
<keyword evidence="3" id="KW-0443">Lipid metabolism</keyword>
<proteinExistence type="predicted"/>
<dbReference type="GeneID" id="25315648"/>
<dbReference type="SUPFAM" id="SSF69593">
    <property type="entry name" value="Glycerol-3-phosphate (1)-acyltransferase"/>
    <property type="match status" value="1"/>
</dbReference>
<feature type="region of interest" description="Disordered" evidence="6">
    <location>
        <begin position="341"/>
        <end position="360"/>
    </location>
</feature>
<evidence type="ECO:0000313" key="8">
    <source>
        <dbReference type="Proteomes" id="UP000053958"/>
    </source>
</evidence>
<reference evidence="7 8" key="1">
    <citation type="submission" date="2015-04" db="EMBL/GenBank/DDBJ databases">
        <authorList>
            <person name="Heijne W.H."/>
            <person name="Fedorova N.D."/>
            <person name="Nierman W.C."/>
            <person name="Vollebregt A.W."/>
            <person name="Zhao Z."/>
            <person name="Wu L."/>
            <person name="Kumar M."/>
            <person name="Stam H."/>
            <person name="van den Berg M.A."/>
            <person name="Pel H.J."/>
        </authorList>
    </citation>
    <scope>NUCLEOTIDE SEQUENCE [LARGE SCALE GENOMIC DNA]</scope>
    <source>
        <strain evidence="7 8">CBS 393.64</strain>
    </source>
</reference>
<keyword evidence="2" id="KW-0808">Transferase</keyword>
<feature type="compositionally biased region" description="Low complexity" evidence="6">
    <location>
        <begin position="320"/>
        <end position="329"/>
    </location>
</feature>
<dbReference type="GO" id="GO:0047184">
    <property type="term" value="F:1-acylglycerophosphocholine O-acyltransferase activity"/>
    <property type="evidence" value="ECO:0007669"/>
    <property type="project" value="TreeGrafter"/>
</dbReference>
<evidence type="ECO:0000256" key="6">
    <source>
        <dbReference type="SAM" id="MobiDB-lite"/>
    </source>
</evidence>
<sequence length="836" mass="93303">MTQAIRLLSKGPFPADPHAAAAERQRWSLQNVCVDPFSDLPTAYTTTCDDSFLAPSAYACNSYSWIHIFPEGKIHQSPQKIMRYFKWGVSRLILEPEECPDVVPIWLEGTDEVMHESRGFPRFLPRPFKKISVTFGEKADTEAVFGDLRRRWQELKAKAVAANPSLADAPPGVLSEDLMYGQEAVELRKECTRKVRDLVLEVRRSRGLPDEDPKASLVDTWIQEGPKKEGHMKDESWNPPIHWTSGGGALDKLALSVVGFRLDTFKLATHCVSPISNALPQFSMPKKHNKYPSVKPVNTVHPSLISSSSDRHRHGGSGSRSGSSASQERSVNDLIQHLRRTQVSRSANGEGSMSSSSVFVPKTVHPSIRNLLELPETLSPRPRANARSAIGRRLRRTPGPLPPSSWLAGSSSDSERKAEQEGIAVDSGRVLYRLERLPGVTFPSKRSLQHTVLMSMARNWTWHLDYDGTFLAELPNRMKMLLLSYIAVYSRDLPLRTRMQGLHPLFTKLTESEDLATEPEITRLDLSGAIGQWISLKQLNNELVISRQHEAPRTRKLEEVVPSSWDAESDSESSTTPSLLLKSPTQTLRFENLRFLSLAHPDPASASWSSLLNLLSHISTLTHLSLAHWPVPTLAPKSITARTRLSLVSASGVLRKLSRATYCLKWLDLEGCGEWFDALCWDGIGEDGEVYNSPGPEWTGSWRDVEWVGLGPGWLPEKSSFDDESTGFPVSSLENGNARPLAASIHAPATGDNRASFSDPALARDVEAEQTKYRQAKEMEAYENVVRKAREVEKHVHCLRKESGGKWVHFSFGGDSEEGRTLLDRTMKRIDRAVDT</sequence>
<keyword evidence="4" id="KW-0472">Membrane</keyword>
<comment type="subcellular location">
    <subcellularLocation>
        <location evidence="1">Membrane</location>
        <topology evidence="1">Peripheral membrane protein</topology>
    </subcellularLocation>
</comment>
<dbReference type="SUPFAM" id="SSF52047">
    <property type="entry name" value="RNI-like"/>
    <property type="match status" value="1"/>
</dbReference>
<evidence type="ECO:0000256" key="5">
    <source>
        <dbReference type="ARBA" id="ARBA00023315"/>
    </source>
</evidence>
<evidence type="ECO:0000256" key="3">
    <source>
        <dbReference type="ARBA" id="ARBA00023098"/>
    </source>
</evidence>
<dbReference type="PRINTS" id="PR00979">
    <property type="entry name" value="TAFAZZIN"/>
</dbReference>